<keyword evidence="1" id="KW-0560">Oxidoreductase</keyword>
<proteinExistence type="inferred from homology"/>
<protein>
    <recommendedName>
        <fullName evidence="2">Fe2OG dioxygenase domain-containing protein</fullName>
    </recommendedName>
</protein>
<keyword evidence="1" id="KW-0408">Iron</keyword>
<evidence type="ECO:0000313" key="4">
    <source>
        <dbReference type="Proteomes" id="UP000702425"/>
    </source>
</evidence>
<name>A0ABX2CWN0_9CYAN</name>
<reference evidence="3 4" key="1">
    <citation type="journal article" date="2020" name="Sci. Rep.">
        <title>A novel cyanobacterial geosmin producer, revising GeoA distribution and dispersion patterns in Bacteria.</title>
        <authorList>
            <person name="Churro C."/>
            <person name="Semedo-Aguiar A.P."/>
            <person name="Silva A.D."/>
            <person name="Pereira-Leal J.B."/>
            <person name="Leite R.B."/>
        </authorList>
    </citation>
    <scope>NUCLEOTIDE SEQUENCE [LARGE SCALE GENOMIC DNA]</scope>
    <source>
        <strain evidence="3 4">IPMA8</strain>
    </source>
</reference>
<dbReference type="InterPro" id="IPR056470">
    <property type="entry name" value="BesD/HalB-like"/>
</dbReference>
<comment type="similarity">
    <text evidence="1">Belongs to the iron/ascorbate-dependent oxidoreductase family.</text>
</comment>
<dbReference type="Gene3D" id="2.60.120.620">
    <property type="entry name" value="q2cbj1_9rhob like domain"/>
    <property type="match status" value="1"/>
</dbReference>
<evidence type="ECO:0000259" key="2">
    <source>
        <dbReference type="PROSITE" id="PS51471"/>
    </source>
</evidence>
<evidence type="ECO:0000256" key="1">
    <source>
        <dbReference type="RuleBase" id="RU003682"/>
    </source>
</evidence>
<feature type="domain" description="Fe2OG dioxygenase" evidence="2">
    <location>
        <begin position="130"/>
        <end position="254"/>
    </location>
</feature>
<organism evidence="3 4">
    <name type="scientific">Microcoleus asticus IPMA8</name>
    <dbReference type="NCBI Taxonomy" id="2563858"/>
    <lineage>
        <taxon>Bacteria</taxon>
        <taxon>Bacillati</taxon>
        <taxon>Cyanobacteriota</taxon>
        <taxon>Cyanophyceae</taxon>
        <taxon>Oscillatoriophycideae</taxon>
        <taxon>Oscillatoriales</taxon>
        <taxon>Microcoleaceae</taxon>
        <taxon>Microcoleus</taxon>
        <taxon>Microcoleus asticus</taxon>
    </lineage>
</organism>
<evidence type="ECO:0000313" key="3">
    <source>
        <dbReference type="EMBL" id="NQE34142.1"/>
    </source>
</evidence>
<keyword evidence="4" id="KW-1185">Reference proteome</keyword>
<dbReference type="InterPro" id="IPR005123">
    <property type="entry name" value="Oxoglu/Fe-dep_dioxygenase_dom"/>
</dbReference>
<comment type="caution">
    <text evidence="3">The sequence shown here is derived from an EMBL/GenBank/DDBJ whole genome shotgun (WGS) entry which is preliminary data.</text>
</comment>
<dbReference type="Proteomes" id="UP000702425">
    <property type="component" value="Unassembled WGS sequence"/>
</dbReference>
<accession>A0ABX2CWN0</accession>
<dbReference type="PROSITE" id="PS51471">
    <property type="entry name" value="FE2OG_OXY"/>
    <property type="match status" value="1"/>
</dbReference>
<sequence length="273" mass="30913">MELNTLISKISDIINLDKYPIHDLESEAGRVLLAKARQEFNSNSLIVLNDFLRPEIVSHLAAETLEDDVTKSFCFTGSNNVFLGTQEVQNLSPDHPSYLQKIYTKRTLACDQISSDSPLKVLFQWNPLVTFVSSIVGQEVYRSADKLGAMTVHIHHNKDEQDWHFDVSEYTIVLHILAPQKGGVLEYVPCSRSEVEEDTEALAKIIRGDRHSLTKDLPTIPGVFVLHSGKLSMHRVTPVEGTIPRISATMSFNRTPNFQLNEYTRQLYFGRNE</sequence>
<gene>
    <name evidence="3" type="ORF">E5S67_01865</name>
</gene>
<dbReference type="EMBL" id="SRRZ01000025">
    <property type="protein sequence ID" value="NQE34142.1"/>
    <property type="molecule type" value="Genomic_DNA"/>
</dbReference>
<dbReference type="Pfam" id="PF23169">
    <property type="entry name" value="HalD"/>
    <property type="match status" value="1"/>
</dbReference>
<keyword evidence="1" id="KW-0479">Metal-binding</keyword>